<dbReference type="PANTHER" id="PTHR43765">
    <property type="entry name" value="2-DEHYDROPANTOATE 2-REDUCTASE-RELATED"/>
    <property type="match status" value="1"/>
</dbReference>
<dbReference type="InterPro" id="IPR050838">
    <property type="entry name" value="Ketopantoate_reductase"/>
</dbReference>
<sequence>MGGAVGAALVDAGHSVDFVDMDAEHVAALRDPGRGLVVEGPVRSRNGPVRAWTADELDGQWDKVMLCVKAHHTAAAAAMIAPHLAATGSVLTLQNGLAARIAADGLGRERVVVGFVNFGADRIGDGRIMLGNRGAVALGEWDGRTTARLGEYFRLLGDFEPDAVATPDIWSFIWGKLAYAALLFAEATAKAGIAATLDRPELLPLWRALAGEAIRTARAEGVVSTGFNGFDPAAFGPRSRAAESAASIRAIADFYRGGAKPHSGVWRDLAVHRRKTEVDTQLGMVVEIAAAHGLATPALSGLIALIHRIENGAAVQDDAHLAELARAIAA</sequence>
<keyword evidence="5" id="KW-0566">Pantothenate biosynthesis</keyword>
<evidence type="ECO:0000256" key="5">
    <source>
        <dbReference type="ARBA" id="ARBA00022655"/>
    </source>
</evidence>
<evidence type="ECO:0000256" key="9">
    <source>
        <dbReference type="ARBA" id="ARBA00048793"/>
    </source>
</evidence>
<dbReference type="Pfam" id="PF08546">
    <property type="entry name" value="ApbA_C"/>
    <property type="match status" value="1"/>
</dbReference>
<feature type="domain" description="Ketopantoate reductase N-terminal" evidence="10">
    <location>
        <begin position="1"/>
        <end position="142"/>
    </location>
</feature>
<keyword evidence="7" id="KW-0560">Oxidoreductase</keyword>
<dbReference type="InterPro" id="IPR008927">
    <property type="entry name" value="6-PGluconate_DH-like_C_sf"/>
</dbReference>
<evidence type="ECO:0000313" key="12">
    <source>
        <dbReference type="EMBL" id="GAA0860677.1"/>
    </source>
</evidence>
<protein>
    <recommendedName>
        <fullName evidence="4">2-dehydropantoate 2-reductase</fullName>
        <ecNumber evidence="3">1.1.1.169</ecNumber>
    </recommendedName>
    <alternativeName>
        <fullName evidence="8">Ketopantoate reductase</fullName>
    </alternativeName>
</protein>
<evidence type="ECO:0000259" key="11">
    <source>
        <dbReference type="Pfam" id="PF08546"/>
    </source>
</evidence>
<dbReference type="Gene3D" id="3.40.50.720">
    <property type="entry name" value="NAD(P)-binding Rossmann-like Domain"/>
    <property type="match status" value="1"/>
</dbReference>
<organism evidence="12 13">
    <name type="scientific">Sphingopyxis soli</name>
    <dbReference type="NCBI Taxonomy" id="592051"/>
    <lineage>
        <taxon>Bacteria</taxon>
        <taxon>Pseudomonadati</taxon>
        <taxon>Pseudomonadota</taxon>
        <taxon>Alphaproteobacteria</taxon>
        <taxon>Sphingomonadales</taxon>
        <taxon>Sphingomonadaceae</taxon>
        <taxon>Sphingopyxis</taxon>
    </lineage>
</organism>
<dbReference type="InterPro" id="IPR013752">
    <property type="entry name" value="KPA_reductase"/>
</dbReference>
<evidence type="ECO:0000256" key="6">
    <source>
        <dbReference type="ARBA" id="ARBA00022857"/>
    </source>
</evidence>
<evidence type="ECO:0000256" key="4">
    <source>
        <dbReference type="ARBA" id="ARBA00019465"/>
    </source>
</evidence>
<dbReference type="EMBL" id="BAAAFE010000001">
    <property type="protein sequence ID" value="GAA0860677.1"/>
    <property type="molecule type" value="Genomic_DNA"/>
</dbReference>
<dbReference type="InterPro" id="IPR013332">
    <property type="entry name" value="KPR_N"/>
</dbReference>
<evidence type="ECO:0000256" key="7">
    <source>
        <dbReference type="ARBA" id="ARBA00023002"/>
    </source>
</evidence>
<dbReference type="PANTHER" id="PTHR43765:SF2">
    <property type="entry name" value="2-DEHYDROPANTOATE 2-REDUCTASE"/>
    <property type="match status" value="1"/>
</dbReference>
<keyword evidence="13" id="KW-1185">Reference proteome</keyword>
<accession>A0ABN1LVB1</accession>
<comment type="similarity">
    <text evidence="2">Belongs to the ketopantoate reductase family.</text>
</comment>
<dbReference type="InterPro" id="IPR036291">
    <property type="entry name" value="NAD(P)-bd_dom_sf"/>
</dbReference>
<reference evidence="12 13" key="1">
    <citation type="journal article" date="2019" name="Int. J. Syst. Evol. Microbiol.">
        <title>The Global Catalogue of Microorganisms (GCM) 10K type strain sequencing project: providing services to taxonomists for standard genome sequencing and annotation.</title>
        <authorList>
            <consortium name="The Broad Institute Genomics Platform"/>
            <consortium name="The Broad Institute Genome Sequencing Center for Infectious Disease"/>
            <person name="Wu L."/>
            <person name="Ma J."/>
        </authorList>
    </citation>
    <scope>NUCLEOTIDE SEQUENCE [LARGE SCALE GENOMIC DNA]</scope>
    <source>
        <strain evidence="12 13">JCM 15910</strain>
    </source>
</reference>
<gene>
    <name evidence="12" type="ORF">GCM10009115_00110</name>
</gene>
<evidence type="ECO:0000256" key="3">
    <source>
        <dbReference type="ARBA" id="ARBA00013014"/>
    </source>
</evidence>
<keyword evidence="6" id="KW-0521">NADP</keyword>
<dbReference type="Pfam" id="PF02558">
    <property type="entry name" value="ApbA"/>
    <property type="match status" value="1"/>
</dbReference>
<dbReference type="Gene3D" id="1.10.1040.10">
    <property type="entry name" value="N-(1-d-carboxylethyl)-l-norvaline Dehydrogenase, domain 2"/>
    <property type="match status" value="1"/>
</dbReference>
<evidence type="ECO:0000256" key="8">
    <source>
        <dbReference type="ARBA" id="ARBA00032024"/>
    </source>
</evidence>
<evidence type="ECO:0000256" key="2">
    <source>
        <dbReference type="ARBA" id="ARBA00007870"/>
    </source>
</evidence>
<dbReference type="SUPFAM" id="SSF48179">
    <property type="entry name" value="6-phosphogluconate dehydrogenase C-terminal domain-like"/>
    <property type="match status" value="1"/>
</dbReference>
<comment type="catalytic activity">
    <reaction evidence="9">
        <text>(R)-pantoate + NADP(+) = 2-dehydropantoate + NADPH + H(+)</text>
        <dbReference type="Rhea" id="RHEA:16233"/>
        <dbReference type="ChEBI" id="CHEBI:11561"/>
        <dbReference type="ChEBI" id="CHEBI:15378"/>
        <dbReference type="ChEBI" id="CHEBI:15980"/>
        <dbReference type="ChEBI" id="CHEBI:57783"/>
        <dbReference type="ChEBI" id="CHEBI:58349"/>
        <dbReference type="EC" id="1.1.1.169"/>
    </reaction>
</comment>
<dbReference type="EC" id="1.1.1.169" evidence="3"/>
<dbReference type="SUPFAM" id="SSF51735">
    <property type="entry name" value="NAD(P)-binding Rossmann-fold domains"/>
    <property type="match status" value="1"/>
</dbReference>
<evidence type="ECO:0000259" key="10">
    <source>
        <dbReference type="Pfam" id="PF02558"/>
    </source>
</evidence>
<evidence type="ECO:0000256" key="1">
    <source>
        <dbReference type="ARBA" id="ARBA00004994"/>
    </source>
</evidence>
<evidence type="ECO:0000313" key="13">
    <source>
        <dbReference type="Proteomes" id="UP001500738"/>
    </source>
</evidence>
<comment type="pathway">
    <text evidence="1">Cofactor biosynthesis; (R)-pantothenate biosynthesis; (R)-pantoate from 3-methyl-2-oxobutanoate: step 2/2.</text>
</comment>
<feature type="domain" description="Ketopantoate reductase C-terminal" evidence="11">
    <location>
        <begin position="169"/>
        <end position="310"/>
    </location>
</feature>
<proteinExistence type="inferred from homology"/>
<name>A0ABN1LVB1_9SPHN</name>
<comment type="caution">
    <text evidence="12">The sequence shown here is derived from an EMBL/GenBank/DDBJ whole genome shotgun (WGS) entry which is preliminary data.</text>
</comment>
<dbReference type="InterPro" id="IPR013328">
    <property type="entry name" value="6PGD_dom2"/>
</dbReference>
<dbReference type="Proteomes" id="UP001500738">
    <property type="component" value="Unassembled WGS sequence"/>
</dbReference>